<dbReference type="OrthoDB" id="1279258at2759"/>
<dbReference type="PANTHER" id="PTHR31672:SF13">
    <property type="entry name" value="F-BOX PROTEIN CPR30-LIKE"/>
    <property type="match status" value="1"/>
</dbReference>
<proteinExistence type="predicted"/>
<dbReference type="InterPro" id="IPR006527">
    <property type="entry name" value="F-box-assoc_dom_typ1"/>
</dbReference>
<protein>
    <recommendedName>
        <fullName evidence="1">F-box associated beta-propeller type 1 domain-containing protein</fullName>
    </recommendedName>
</protein>
<dbReference type="InterPro" id="IPR017451">
    <property type="entry name" value="F-box-assoc_interact_dom"/>
</dbReference>
<keyword evidence="3" id="KW-1185">Reference proteome</keyword>
<dbReference type="EMBL" id="MLFT02000011">
    <property type="protein sequence ID" value="PHT35227.1"/>
    <property type="molecule type" value="Genomic_DNA"/>
</dbReference>
<dbReference type="AlphaFoldDB" id="A0A2G2VQG5"/>
<sequence>MQISKTTFNGKKKQHHVNICIPKEVVVEILQRVPCQDLYQILKEVCMLWCSIIYSGRFAYSHVERGILKSSSSFSQLEAVVINMTDDKRSVIVSAFEWHSPPSYKLEEHERYWESTYIYTVNDVLISTVHNIREMMRVNSVNGFVCFCTDDACLHVCNPITREYFTTPPYSYDTNMAYFRLAAVGFGFCHLSYEYKVVVLYRDAECLKSGVIKPFVLTVGTDRSWRSLKAIPDTKIISRMKTGAHVKGVLYWYKKSCTREDWPRHSKRIERLICFDLTKEEFDMIMVPAEIDGVQGGGQYATSIAEKGGNLCLINVSEGCFWSLFIQVYVAHSTTDLSSIKSWKKEFTVTVPNIAYNTKINHLFFLIVTDDMLVIQLNEAQTYGFLNVATGILLDIVDLHWSHIIIPYVPSLVTLFHRPQQLQHTK</sequence>
<accession>A0A2G2VQG5</accession>
<reference evidence="2 3" key="1">
    <citation type="journal article" date="2017" name="Genome Biol.">
        <title>New reference genome sequences of hot pepper reveal the massive evolution of plant disease-resistance genes by retroduplication.</title>
        <authorList>
            <person name="Kim S."/>
            <person name="Park J."/>
            <person name="Yeom S.I."/>
            <person name="Kim Y.M."/>
            <person name="Seo E."/>
            <person name="Kim K.T."/>
            <person name="Kim M.S."/>
            <person name="Lee J.M."/>
            <person name="Cheong K."/>
            <person name="Shin H.S."/>
            <person name="Kim S.B."/>
            <person name="Han K."/>
            <person name="Lee J."/>
            <person name="Park M."/>
            <person name="Lee H.A."/>
            <person name="Lee H.Y."/>
            <person name="Lee Y."/>
            <person name="Oh S."/>
            <person name="Lee J.H."/>
            <person name="Choi E."/>
            <person name="Choi E."/>
            <person name="Lee S.E."/>
            <person name="Jeon J."/>
            <person name="Kim H."/>
            <person name="Choi G."/>
            <person name="Song H."/>
            <person name="Lee J."/>
            <person name="Lee S.C."/>
            <person name="Kwon J.K."/>
            <person name="Lee H.Y."/>
            <person name="Koo N."/>
            <person name="Hong Y."/>
            <person name="Kim R.W."/>
            <person name="Kang W.H."/>
            <person name="Huh J.H."/>
            <person name="Kang B.C."/>
            <person name="Yang T.J."/>
            <person name="Lee Y.H."/>
            <person name="Bennetzen J.L."/>
            <person name="Choi D."/>
        </authorList>
    </citation>
    <scope>NUCLEOTIDE SEQUENCE [LARGE SCALE GENOMIC DNA]</scope>
    <source>
        <strain evidence="3">cv. PBC81</strain>
    </source>
</reference>
<comment type="caution">
    <text evidence="2">The sequence shown here is derived from an EMBL/GenBank/DDBJ whole genome shotgun (WGS) entry which is preliminary data.</text>
</comment>
<name>A0A2G2VQG5_CAPBA</name>
<dbReference type="SUPFAM" id="SSF81383">
    <property type="entry name" value="F-box domain"/>
    <property type="match status" value="1"/>
</dbReference>
<evidence type="ECO:0000313" key="3">
    <source>
        <dbReference type="Proteomes" id="UP000224567"/>
    </source>
</evidence>
<evidence type="ECO:0000313" key="2">
    <source>
        <dbReference type="EMBL" id="PHT35227.1"/>
    </source>
</evidence>
<dbReference type="Pfam" id="PF07734">
    <property type="entry name" value="FBA_1"/>
    <property type="match status" value="1"/>
</dbReference>
<organism evidence="2 3">
    <name type="scientific">Capsicum baccatum</name>
    <name type="common">Peruvian pepper</name>
    <dbReference type="NCBI Taxonomy" id="33114"/>
    <lineage>
        <taxon>Eukaryota</taxon>
        <taxon>Viridiplantae</taxon>
        <taxon>Streptophyta</taxon>
        <taxon>Embryophyta</taxon>
        <taxon>Tracheophyta</taxon>
        <taxon>Spermatophyta</taxon>
        <taxon>Magnoliopsida</taxon>
        <taxon>eudicotyledons</taxon>
        <taxon>Gunneridae</taxon>
        <taxon>Pentapetalae</taxon>
        <taxon>asterids</taxon>
        <taxon>lamiids</taxon>
        <taxon>Solanales</taxon>
        <taxon>Solanaceae</taxon>
        <taxon>Solanoideae</taxon>
        <taxon>Capsiceae</taxon>
        <taxon>Capsicum</taxon>
    </lineage>
</organism>
<dbReference type="NCBIfam" id="TIGR01640">
    <property type="entry name" value="F_box_assoc_1"/>
    <property type="match status" value="1"/>
</dbReference>
<reference evidence="3" key="2">
    <citation type="journal article" date="2017" name="J. Anim. Genet.">
        <title>Multiple reference genome sequences of hot pepper reveal the massive evolution of plant disease resistance genes by retroduplication.</title>
        <authorList>
            <person name="Kim S."/>
            <person name="Park J."/>
            <person name="Yeom S.-I."/>
            <person name="Kim Y.-M."/>
            <person name="Seo E."/>
            <person name="Kim K.-T."/>
            <person name="Kim M.-S."/>
            <person name="Lee J.M."/>
            <person name="Cheong K."/>
            <person name="Shin H.-S."/>
            <person name="Kim S.-B."/>
            <person name="Han K."/>
            <person name="Lee J."/>
            <person name="Park M."/>
            <person name="Lee H.-A."/>
            <person name="Lee H.-Y."/>
            <person name="Lee Y."/>
            <person name="Oh S."/>
            <person name="Lee J.H."/>
            <person name="Choi E."/>
            <person name="Choi E."/>
            <person name="Lee S.E."/>
            <person name="Jeon J."/>
            <person name="Kim H."/>
            <person name="Choi G."/>
            <person name="Song H."/>
            <person name="Lee J."/>
            <person name="Lee S.-C."/>
            <person name="Kwon J.-K."/>
            <person name="Lee H.-Y."/>
            <person name="Koo N."/>
            <person name="Hong Y."/>
            <person name="Kim R.W."/>
            <person name="Kang W.-H."/>
            <person name="Huh J.H."/>
            <person name="Kang B.-C."/>
            <person name="Yang T.-J."/>
            <person name="Lee Y.-H."/>
            <person name="Bennetzen J.L."/>
            <person name="Choi D."/>
        </authorList>
    </citation>
    <scope>NUCLEOTIDE SEQUENCE [LARGE SCALE GENOMIC DNA]</scope>
    <source>
        <strain evidence="3">cv. PBC81</strain>
    </source>
</reference>
<feature type="domain" description="F-box associated beta-propeller type 1" evidence="1">
    <location>
        <begin position="133"/>
        <end position="414"/>
    </location>
</feature>
<dbReference type="InterPro" id="IPR050796">
    <property type="entry name" value="SCF_F-box_component"/>
</dbReference>
<dbReference type="Proteomes" id="UP000224567">
    <property type="component" value="Unassembled WGS sequence"/>
</dbReference>
<evidence type="ECO:0000259" key="1">
    <source>
        <dbReference type="Pfam" id="PF07734"/>
    </source>
</evidence>
<dbReference type="InterPro" id="IPR036047">
    <property type="entry name" value="F-box-like_dom_sf"/>
</dbReference>
<gene>
    <name evidence="2" type="ORF">CQW23_27027</name>
</gene>
<dbReference type="PANTHER" id="PTHR31672">
    <property type="entry name" value="BNACNNG10540D PROTEIN"/>
    <property type="match status" value="1"/>
</dbReference>